<dbReference type="PANTHER" id="PTHR33144:SF45">
    <property type="entry name" value="TRANSPOSASE TNP1_EN_SPM-LIKE DOMAIN-CONTAINING PROTEIN"/>
    <property type="match status" value="1"/>
</dbReference>
<dbReference type="Pfam" id="PF03004">
    <property type="entry name" value="Transposase_24"/>
    <property type="match status" value="1"/>
</dbReference>
<evidence type="ECO:0000313" key="2">
    <source>
        <dbReference type="EMBL" id="MCI00568.1"/>
    </source>
</evidence>
<comment type="caution">
    <text evidence="2">The sequence shown here is derived from an EMBL/GenBank/DDBJ whole genome shotgun (WGS) entry which is preliminary data.</text>
</comment>
<feature type="compositionally biased region" description="Basic and acidic residues" evidence="1">
    <location>
        <begin position="133"/>
        <end position="155"/>
    </location>
</feature>
<dbReference type="Proteomes" id="UP000265520">
    <property type="component" value="Unassembled WGS sequence"/>
</dbReference>
<name>A0A392NL02_9FABA</name>
<dbReference type="PANTHER" id="PTHR33144">
    <property type="entry name" value="OS10G0409366 PROTEIN-RELATED"/>
    <property type="match status" value="1"/>
</dbReference>
<organism evidence="2 3">
    <name type="scientific">Trifolium medium</name>
    <dbReference type="NCBI Taxonomy" id="97028"/>
    <lineage>
        <taxon>Eukaryota</taxon>
        <taxon>Viridiplantae</taxon>
        <taxon>Streptophyta</taxon>
        <taxon>Embryophyta</taxon>
        <taxon>Tracheophyta</taxon>
        <taxon>Spermatophyta</taxon>
        <taxon>Magnoliopsida</taxon>
        <taxon>eudicotyledons</taxon>
        <taxon>Gunneridae</taxon>
        <taxon>Pentapetalae</taxon>
        <taxon>rosids</taxon>
        <taxon>fabids</taxon>
        <taxon>Fabales</taxon>
        <taxon>Fabaceae</taxon>
        <taxon>Papilionoideae</taxon>
        <taxon>50 kb inversion clade</taxon>
        <taxon>NPAAA clade</taxon>
        <taxon>Hologalegina</taxon>
        <taxon>IRL clade</taxon>
        <taxon>Trifolieae</taxon>
        <taxon>Trifolium</taxon>
    </lineage>
</organism>
<keyword evidence="3" id="KW-1185">Reference proteome</keyword>
<dbReference type="EMBL" id="LXQA010043610">
    <property type="protein sequence ID" value="MCI00568.1"/>
    <property type="molecule type" value="Genomic_DNA"/>
</dbReference>
<reference evidence="2 3" key="1">
    <citation type="journal article" date="2018" name="Front. Plant Sci.">
        <title>Red Clover (Trifolium pratense) and Zigzag Clover (T. medium) - A Picture of Genomic Similarities and Differences.</title>
        <authorList>
            <person name="Dluhosova J."/>
            <person name="Istvanek J."/>
            <person name="Nedelnik J."/>
            <person name="Repkova J."/>
        </authorList>
    </citation>
    <scope>NUCLEOTIDE SEQUENCE [LARGE SCALE GENOMIC DNA]</scope>
    <source>
        <strain evidence="3">cv. 10/8</strain>
        <tissue evidence="2">Leaf</tissue>
    </source>
</reference>
<protein>
    <submittedName>
        <fullName evidence="2">Uncharacterized protein</fullName>
    </submittedName>
</protein>
<proteinExistence type="predicted"/>
<evidence type="ECO:0000256" key="1">
    <source>
        <dbReference type="SAM" id="MobiDB-lite"/>
    </source>
</evidence>
<feature type="region of interest" description="Disordered" evidence="1">
    <location>
        <begin position="110"/>
        <end position="172"/>
    </location>
</feature>
<accession>A0A392NL02</accession>
<sequence length="172" mass="19957">MPNNLGFKVLINWNAESQPVGDAAGLLAGYLGFLASNDDTFPIMYPKWPKVPETKKKLVYETNIKAKFVVNDQDHQNVEQNIENFPGEVTKDHWAMYLEYRLHPDTMRKADQNAKNRQKQGIPHTLGRKTLARTRDDMEKRDGRTYSRGDMYEVSHKKRNGTYVNDEARKKN</sequence>
<evidence type="ECO:0000313" key="3">
    <source>
        <dbReference type="Proteomes" id="UP000265520"/>
    </source>
</evidence>
<dbReference type="InterPro" id="IPR004252">
    <property type="entry name" value="Probable_transposase_24"/>
</dbReference>
<feature type="non-terminal residue" evidence="2">
    <location>
        <position position="172"/>
    </location>
</feature>
<dbReference type="AlphaFoldDB" id="A0A392NL02"/>